<dbReference type="Proteomes" id="UP000289996">
    <property type="component" value="Unassembled WGS sequence"/>
</dbReference>
<keyword evidence="3" id="KW-1185">Reference proteome</keyword>
<dbReference type="PANTHER" id="PTHR10458:SF22">
    <property type="entry name" value="PEPTIDE DEFORMYLASE"/>
    <property type="match status" value="1"/>
</dbReference>
<dbReference type="SUPFAM" id="SSF56420">
    <property type="entry name" value="Peptide deformylase"/>
    <property type="match status" value="1"/>
</dbReference>
<dbReference type="NCBIfam" id="NF006670">
    <property type="entry name" value="PRK09218.1"/>
    <property type="match status" value="1"/>
</dbReference>
<organism evidence="2 3">
    <name type="scientific">Lactiplantibacillus mudanjiangensis</name>
    <dbReference type="NCBI Taxonomy" id="1296538"/>
    <lineage>
        <taxon>Bacteria</taxon>
        <taxon>Bacillati</taxon>
        <taxon>Bacillota</taxon>
        <taxon>Bacilli</taxon>
        <taxon>Lactobacillales</taxon>
        <taxon>Lactobacillaceae</taxon>
        <taxon>Lactiplantibacillus</taxon>
    </lineage>
</organism>
<evidence type="ECO:0000313" key="2">
    <source>
        <dbReference type="EMBL" id="VDG30330.1"/>
    </source>
</evidence>
<dbReference type="PANTHER" id="PTHR10458">
    <property type="entry name" value="PEPTIDE DEFORMYLASE"/>
    <property type="match status" value="1"/>
</dbReference>
<proteinExistence type="inferred from homology"/>
<dbReference type="PRINTS" id="PR01576">
    <property type="entry name" value="PDEFORMYLASE"/>
</dbReference>
<dbReference type="CDD" id="cd00487">
    <property type="entry name" value="Pep_deformylase"/>
    <property type="match status" value="1"/>
</dbReference>
<dbReference type="PIRSF" id="PIRSF004749">
    <property type="entry name" value="Pep_def"/>
    <property type="match status" value="1"/>
</dbReference>
<comment type="similarity">
    <text evidence="1">Belongs to the polypeptide deformylase family.</text>
</comment>
<evidence type="ECO:0000256" key="1">
    <source>
        <dbReference type="ARBA" id="ARBA00010759"/>
    </source>
</evidence>
<dbReference type="RefSeq" id="WP_130845929.1">
    <property type="nucleotide sequence ID" value="NZ_BJDY01000007.1"/>
</dbReference>
<reference evidence="2 3" key="1">
    <citation type="submission" date="2018-11" db="EMBL/GenBank/DDBJ databases">
        <authorList>
            <person name="Wuyts S."/>
        </authorList>
    </citation>
    <scope>NUCLEOTIDE SEQUENCE [LARGE SCALE GENOMIC DNA]</scope>
    <source>
        <strain evidence="2">Lactobacillus mudanjiangensis AMBF249</strain>
    </source>
</reference>
<protein>
    <submittedName>
        <fullName evidence="2">Peptide deformylase [Lactobacillus sp.]</fullName>
    </submittedName>
</protein>
<accession>A0A660E3Z7</accession>
<dbReference type="InterPro" id="IPR036821">
    <property type="entry name" value="Peptide_deformylase_sf"/>
</dbReference>
<evidence type="ECO:0000313" key="3">
    <source>
        <dbReference type="Proteomes" id="UP000289996"/>
    </source>
</evidence>
<dbReference type="EMBL" id="UYIG01000185">
    <property type="protein sequence ID" value="VDG30330.1"/>
    <property type="molecule type" value="Genomic_DNA"/>
</dbReference>
<name>A0A660E3Z7_9LACO</name>
<dbReference type="Gene3D" id="3.90.45.10">
    <property type="entry name" value="Peptide deformylase"/>
    <property type="match status" value="1"/>
</dbReference>
<dbReference type="GO" id="GO:0042586">
    <property type="term" value="F:peptide deformylase activity"/>
    <property type="evidence" value="ECO:0007669"/>
    <property type="project" value="InterPro"/>
</dbReference>
<gene>
    <name evidence="2" type="ORF">MUDAN_MDHGFNIF_01881</name>
</gene>
<dbReference type="Pfam" id="PF01327">
    <property type="entry name" value="Pep_deformylase"/>
    <property type="match status" value="1"/>
</dbReference>
<dbReference type="AlphaFoldDB" id="A0A660E3Z7"/>
<sequence>MIKPIVHDPNQLAHPAVPATKADLPLATDLLETLKAHANECVGMGANMIGSNKAAIVVQMGPLAVVMFNPEIINKHDAYQATEGCLSLTGERSTTRYHQITVKFQDRNFKPQQQQFSDWIAQIIQHEIDHCHGILI</sequence>
<dbReference type="InterPro" id="IPR023635">
    <property type="entry name" value="Peptide_deformylase"/>
</dbReference>